<name>A0A7L9GE80_9PSED</name>
<proteinExistence type="predicted"/>
<keyword evidence="3" id="KW-1185">Reference proteome</keyword>
<dbReference type="RefSeq" id="WP_014756007.1">
    <property type="nucleotide sequence ID" value="NZ_CP062699.1"/>
</dbReference>
<accession>A0A7L9GE80</accession>
<dbReference type="KEGG" id="ptai:ICN73_23370"/>
<dbReference type="AlphaFoldDB" id="A0A7L9GE80"/>
<sequence length="224" mass="25119">MKTTIDDQITELQELRILLCLIRHADEKGVVDFDNQDVAAVLGSLVKNGNALDYLLYKLDQAGVIDYSEIGEDGFKPIILCIINDDTHRYVAGLAEKAEAEYVALDKRITDILTFNPRALTNRITETKRQIDEVNKHLASNEVLKPLVTQLREIQSHFDSIRVVSEDYEHIYKNIIRPVQEEGKSGVKATVKWAILSIVISTAISLVIGNWSLVKDGVKALFAT</sequence>
<feature type="transmembrane region" description="Helical" evidence="1">
    <location>
        <begin position="193"/>
        <end position="214"/>
    </location>
</feature>
<keyword evidence="1" id="KW-0472">Membrane</keyword>
<protein>
    <submittedName>
        <fullName evidence="2">Uncharacterized protein</fullName>
    </submittedName>
</protein>
<organism evidence="2 3">
    <name type="scientific">Pseudomonas taiwanensis</name>
    <dbReference type="NCBI Taxonomy" id="470150"/>
    <lineage>
        <taxon>Bacteria</taxon>
        <taxon>Pseudomonadati</taxon>
        <taxon>Pseudomonadota</taxon>
        <taxon>Gammaproteobacteria</taxon>
        <taxon>Pseudomonadales</taxon>
        <taxon>Pseudomonadaceae</taxon>
        <taxon>Pseudomonas</taxon>
    </lineage>
</organism>
<evidence type="ECO:0000256" key="1">
    <source>
        <dbReference type="SAM" id="Phobius"/>
    </source>
</evidence>
<dbReference type="EMBL" id="CP062699">
    <property type="protein sequence ID" value="QOJ90774.1"/>
    <property type="molecule type" value="Genomic_DNA"/>
</dbReference>
<dbReference type="Proteomes" id="UP000593847">
    <property type="component" value="Chromosome"/>
</dbReference>
<evidence type="ECO:0000313" key="2">
    <source>
        <dbReference type="EMBL" id="QOJ90774.1"/>
    </source>
</evidence>
<gene>
    <name evidence="2" type="ORF">ICN73_23370</name>
</gene>
<reference evidence="2" key="1">
    <citation type="submission" date="2020-09" db="EMBL/GenBank/DDBJ databases">
        <title>Complete genome sequence of Pseudomonas taiwanensis CC, a plant growth-promoting and biotite-weathering strain.</title>
        <authorList>
            <person name="Cheng C."/>
        </authorList>
    </citation>
    <scope>NUCLEOTIDE SEQUENCE [LARGE SCALE GENOMIC DNA]</scope>
    <source>
        <strain evidence="2">WRS8</strain>
    </source>
</reference>
<keyword evidence="1" id="KW-0812">Transmembrane</keyword>
<evidence type="ECO:0000313" key="3">
    <source>
        <dbReference type="Proteomes" id="UP000593847"/>
    </source>
</evidence>
<keyword evidence="1" id="KW-1133">Transmembrane helix</keyword>